<proteinExistence type="predicted"/>
<reference evidence="1" key="1">
    <citation type="submission" date="2020-11" db="EMBL/GenBank/DDBJ databases">
        <authorList>
            <consortium name="DOE Joint Genome Institute"/>
            <person name="Ahrendt S."/>
            <person name="Riley R."/>
            <person name="Andreopoulos W."/>
            <person name="LaButti K."/>
            <person name="Pangilinan J."/>
            <person name="Ruiz-duenas F.J."/>
            <person name="Barrasa J.M."/>
            <person name="Sanchez-Garcia M."/>
            <person name="Camarero S."/>
            <person name="Miyauchi S."/>
            <person name="Serrano A."/>
            <person name="Linde D."/>
            <person name="Babiker R."/>
            <person name="Drula E."/>
            <person name="Ayuso-Fernandez I."/>
            <person name="Pacheco R."/>
            <person name="Padilla G."/>
            <person name="Ferreira P."/>
            <person name="Barriuso J."/>
            <person name="Kellner H."/>
            <person name="Castanera R."/>
            <person name="Alfaro M."/>
            <person name="Ramirez L."/>
            <person name="Pisabarro A.G."/>
            <person name="Kuo A."/>
            <person name="Tritt A."/>
            <person name="Lipzen A."/>
            <person name="He G."/>
            <person name="Yan M."/>
            <person name="Ng V."/>
            <person name="Cullen D."/>
            <person name="Martin F."/>
            <person name="Rosso M.-N."/>
            <person name="Henrissat B."/>
            <person name="Hibbett D."/>
            <person name="Martinez A.T."/>
            <person name="Grigoriev I.V."/>
        </authorList>
    </citation>
    <scope>NUCLEOTIDE SEQUENCE</scope>
    <source>
        <strain evidence="1">AH 44721</strain>
    </source>
</reference>
<evidence type="ECO:0000313" key="2">
    <source>
        <dbReference type="Proteomes" id="UP000724874"/>
    </source>
</evidence>
<name>A0A9P5NKG7_GYMJU</name>
<dbReference type="Proteomes" id="UP000724874">
    <property type="component" value="Unassembled WGS sequence"/>
</dbReference>
<sequence length="78" mass="8753">MSIMVVDGNLVGWRCGEYGGCKLLICGGGAKKTHPHVPFYTVKHDSSQSLEQWNFRSNSLITLFFGRKLGHNLSLDWI</sequence>
<keyword evidence="2" id="KW-1185">Reference proteome</keyword>
<organism evidence="1 2">
    <name type="scientific">Gymnopilus junonius</name>
    <name type="common">Spectacular rustgill mushroom</name>
    <name type="synonym">Gymnopilus spectabilis subsp. junonius</name>
    <dbReference type="NCBI Taxonomy" id="109634"/>
    <lineage>
        <taxon>Eukaryota</taxon>
        <taxon>Fungi</taxon>
        <taxon>Dikarya</taxon>
        <taxon>Basidiomycota</taxon>
        <taxon>Agaricomycotina</taxon>
        <taxon>Agaricomycetes</taxon>
        <taxon>Agaricomycetidae</taxon>
        <taxon>Agaricales</taxon>
        <taxon>Agaricineae</taxon>
        <taxon>Hymenogastraceae</taxon>
        <taxon>Gymnopilus</taxon>
    </lineage>
</organism>
<protein>
    <submittedName>
        <fullName evidence="1">Uncharacterized protein</fullName>
    </submittedName>
</protein>
<comment type="caution">
    <text evidence="1">The sequence shown here is derived from an EMBL/GenBank/DDBJ whole genome shotgun (WGS) entry which is preliminary data.</text>
</comment>
<evidence type="ECO:0000313" key="1">
    <source>
        <dbReference type="EMBL" id="KAF8900258.1"/>
    </source>
</evidence>
<dbReference type="AlphaFoldDB" id="A0A9P5NKG7"/>
<gene>
    <name evidence="1" type="ORF">CPB84DRAFT_1779190</name>
</gene>
<dbReference type="EMBL" id="JADNYJ010000048">
    <property type="protein sequence ID" value="KAF8900258.1"/>
    <property type="molecule type" value="Genomic_DNA"/>
</dbReference>
<accession>A0A9P5NKG7</accession>